<dbReference type="Proteomes" id="UP000053263">
    <property type="component" value="Unassembled WGS sequence"/>
</dbReference>
<dbReference type="AlphaFoldDB" id="A0A0C9SRH1"/>
<organism evidence="1 2">
    <name type="scientific">Plicaturopsis crispa FD-325 SS-3</name>
    <dbReference type="NCBI Taxonomy" id="944288"/>
    <lineage>
        <taxon>Eukaryota</taxon>
        <taxon>Fungi</taxon>
        <taxon>Dikarya</taxon>
        <taxon>Basidiomycota</taxon>
        <taxon>Agaricomycotina</taxon>
        <taxon>Agaricomycetes</taxon>
        <taxon>Agaricomycetidae</taxon>
        <taxon>Amylocorticiales</taxon>
        <taxon>Amylocorticiaceae</taxon>
        <taxon>Plicatura</taxon>
        <taxon>Plicaturopsis crispa</taxon>
    </lineage>
</organism>
<proteinExistence type="predicted"/>
<evidence type="ECO:0000313" key="2">
    <source>
        <dbReference type="Proteomes" id="UP000053263"/>
    </source>
</evidence>
<dbReference type="HOGENOM" id="CLU_1384679_0_0_1"/>
<dbReference type="EMBL" id="KN832570">
    <property type="protein sequence ID" value="KII84657.1"/>
    <property type="molecule type" value="Genomic_DNA"/>
</dbReference>
<gene>
    <name evidence="1" type="ORF">PLICRDRAFT_356770</name>
</gene>
<keyword evidence="2" id="KW-1185">Reference proteome</keyword>
<accession>A0A0C9SRH1</accession>
<reference evidence="1 2" key="1">
    <citation type="submission" date="2014-06" db="EMBL/GenBank/DDBJ databases">
        <title>Evolutionary Origins and Diversification of the Mycorrhizal Mutualists.</title>
        <authorList>
            <consortium name="DOE Joint Genome Institute"/>
            <consortium name="Mycorrhizal Genomics Consortium"/>
            <person name="Kohler A."/>
            <person name="Kuo A."/>
            <person name="Nagy L.G."/>
            <person name="Floudas D."/>
            <person name="Copeland A."/>
            <person name="Barry K.W."/>
            <person name="Cichocki N."/>
            <person name="Veneault-Fourrey C."/>
            <person name="LaButti K."/>
            <person name="Lindquist E.A."/>
            <person name="Lipzen A."/>
            <person name="Lundell T."/>
            <person name="Morin E."/>
            <person name="Murat C."/>
            <person name="Riley R."/>
            <person name="Ohm R."/>
            <person name="Sun H."/>
            <person name="Tunlid A."/>
            <person name="Henrissat B."/>
            <person name="Grigoriev I.V."/>
            <person name="Hibbett D.S."/>
            <person name="Martin F."/>
        </authorList>
    </citation>
    <scope>NUCLEOTIDE SEQUENCE [LARGE SCALE GENOMIC DNA]</scope>
    <source>
        <strain evidence="1 2">FD-325 SS-3</strain>
    </source>
</reference>
<evidence type="ECO:0000313" key="1">
    <source>
        <dbReference type="EMBL" id="KII84657.1"/>
    </source>
</evidence>
<sequence length="197" mass="22592">MGMIWEVSWRPGRLCIRVVQFQRRRRSKWARSRTVVVSVGQRNVAFAHCRWSSRYRTTSVGHFGIASESGLTWFSVCFCAACDAYNSGESSCTGDLWTMIPSSVALGTPRTVCIVSISIAVMSAQSRIRRPVLFKRSRHSFSARYCSWTIPPHWYSKTRSLDSSRARCTSWRSQFRQCISSFSGIGWWLARVYRHGV</sequence>
<protein>
    <submittedName>
        <fullName evidence="1">Uncharacterized protein</fullName>
    </submittedName>
</protein>
<name>A0A0C9SRH1_PLICR</name>